<dbReference type="EMBL" id="AFPW01000032">
    <property type="protein sequence ID" value="EGQ13284.1"/>
    <property type="molecule type" value="Genomic_DNA"/>
</dbReference>
<feature type="domain" description="Carboxylesterase type B" evidence="4">
    <location>
        <begin position="29"/>
        <end position="507"/>
    </location>
</feature>
<dbReference type="EMBL" id="CP003369">
    <property type="protein sequence ID" value="AGB29125.1"/>
    <property type="molecule type" value="Genomic_DNA"/>
</dbReference>
<gene>
    <name evidence="6" type="primary">bchE</name>
    <name evidence="5" type="ordered locus">Prede_1840</name>
    <name evidence="6" type="ORF">HMPREF9136_2021</name>
</gene>
<dbReference type="EC" id="3.1.1.-" evidence="3"/>
<dbReference type="PATRIC" id="fig|908937.9.peg.1955"/>
<dbReference type="GO" id="GO:0016787">
    <property type="term" value="F:hydrolase activity"/>
    <property type="evidence" value="ECO:0007669"/>
    <property type="project" value="UniProtKB-KW"/>
</dbReference>
<dbReference type="KEGG" id="pdt:Prede_1840"/>
<sequence>MKHCFFTLFACICMTIGVYAQNSLLVCTHIESGDIEGVVEDSVAIYKAIPYAAPPVGNLRWKAPQPVKPWNGVKKMTAYGPWPPQLSRREGKVKMSEDCLYLSVTTPAKSTGEHLPVMVWIHGGGFQTEWYGATNWSNLAKCGLVIVNIEYRTGAIGFMAHPELTKENPNKHSGNYGLLDQIYALQWVQRNISQFGGDPSKVTIFGESAGAISVSILCASPLAKGLFRAAICQSGANFYPTADKRVWHVTNHTMKGAEQQGLEFQKHLKAKSLKELRKIPANQLVGDSVGFYGFWPCVDDYVIVGDQRKLYDEGKYNDVPVILMSNSDEGVMFTQEWEPKDYEKFIREKYTFAADSVLALYPGQTRLETYDSFSDIWRDAAYGWPEYAWATRQSKTGKSPVYTAYLSQWTRTSYVGSRRRRGVSHVDELFYLNNKFSHLNRKGKFNVEEYLGRIMQDYWVNFAKTGNPNALGLPYWTPFEEGKPTTMEFNRGAHLIDVPNKLYIDFWDHFFSNWK</sequence>
<evidence type="ECO:0000259" key="4">
    <source>
        <dbReference type="Pfam" id="PF00135"/>
    </source>
</evidence>
<dbReference type="STRING" id="908937.Prede_1840"/>
<dbReference type="HOGENOM" id="CLU_006586_16_4_10"/>
<dbReference type="PROSITE" id="PS00122">
    <property type="entry name" value="CARBOXYLESTERASE_B_1"/>
    <property type="match status" value="1"/>
</dbReference>
<dbReference type="PANTHER" id="PTHR11559">
    <property type="entry name" value="CARBOXYLESTERASE"/>
    <property type="match status" value="1"/>
</dbReference>
<dbReference type="ESTHER" id="9bact-f9d593">
    <property type="family name" value="Carb_B_Bacteria"/>
</dbReference>
<keyword evidence="2 3" id="KW-0378">Hydrolase</keyword>
<name>F9D593_PREDD</name>
<keyword evidence="8" id="KW-1185">Reference proteome</keyword>
<dbReference type="InterPro" id="IPR050309">
    <property type="entry name" value="Type-B_Carboxylest/Lipase"/>
</dbReference>
<evidence type="ECO:0000256" key="1">
    <source>
        <dbReference type="ARBA" id="ARBA00005964"/>
    </source>
</evidence>
<evidence type="ECO:0000256" key="3">
    <source>
        <dbReference type="RuleBase" id="RU361235"/>
    </source>
</evidence>
<dbReference type="SUPFAM" id="SSF53474">
    <property type="entry name" value="alpha/beta-Hydrolases"/>
    <property type="match status" value="1"/>
</dbReference>
<evidence type="ECO:0000313" key="8">
    <source>
        <dbReference type="Proteomes" id="UP000010862"/>
    </source>
</evidence>
<evidence type="ECO:0000256" key="2">
    <source>
        <dbReference type="ARBA" id="ARBA00022801"/>
    </source>
</evidence>
<dbReference type="eggNOG" id="COG2272">
    <property type="taxonomic scope" value="Bacteria"/>
</dbReference>
<evidence type="ECO:0000313" key="7">
    <source>
        <dbReference type="Proteomes" id="UP000007820"/>
    </source>
</evidence>
<keyword evidence="3" id="KW-0732">Signal</keyword>
<comment type="similarity">
    <text evidence="1 3">Belongs to the type-B carboxylesterase/lipase family.</text>
</comment>
<dbReference type="AlphaFoldDB" id="F9D593"/>
<dbReference type="OrthoDB" id="9775851at2"/>
<dbReference type="Pfam" id="PF00135">
    <property type="entry name" value="COesterase"/>
    <property type="match status" value="1"/>
</dbReference>
<protein>
    <recommendedName>
        <fullName evidence="3">Carboxylic ester hydrolase</fullName>
        <ecNumber evidence="3">3.1.1.-</ecNumber>
    </recommendedName>
</protein>
<dbReference type="InterPro" id="IPR019826">
    <property type="entry name" value="Carboxylesterase_B_AS"/>
</dbReference>
<dbReference type="InterPro" id="IPR029058">
    <property type="entry name" value="AB_hydrolase_fold"/>
</dbReference>
<feature type="signal peptide" evidence="3">
    <location>
        <begin position="1"/>
        <end position="20"/>
    </location>
</feature>
<evidence type="ECO:0000313" key="6">
    <source>
        <dbReference type="EMBL" id="EGQ13284.1"/>
    </source>
</evidence>
<reference evidence="5" key="2">
    <citation type="submission" date="2012-02" db="EMBL/GenBank/DDBJ databases">
        <title>Complete sequence of chromosome 2 of Prevotella dentalis DSM 3688.</title>
        <authorList>
            <consortium name="US DOE Joint Genome Institute (JGI-PGF)"/>
            <person name="Lucas S."/>
            <person name="Copeland A."/>
            <person name="Lapidus A."/>
            <person name="Glavina del Rio T."/>
            <person name="Dalin E."/>
            <person name="Tice H."/>
            <person name="Bruce D."/>
            <person name="Goodwin L."/>
            <person name="Pitluck S."/>
            <person name="Peters L."/>
            <person name="Mikhailova N."/>
            <person name="Chertkov O."/>
            <person name="Kyrpides N."/>
            <person name="Mavromatis K."/>
            <person name="Ivanova N."/>
            <person name="Brettin T."/>
            <person name="Detter J.C."/>
            <person name="Han C."/>
            <person name="Larimer F."/>
            <person name="Land M."/>
            <person name="Hauser L."/>
            <person name="Markowitz V."/>
            <person name="Cheng J.-F."/>
            <person name="Hugenholtz P."/>
            <person name="Woyke T."/>
            <person name="Wu D."/>
            <person name="Gronow S."/>
            <person name="Wellnitz S."/>
            <person name="Brambilla E."/>
            <person name="Klenk H.-P."/>
            <person name="Eisen J.A."/>
        </authorList>
    </citation>
    <scope>NUCLEOTIDE SEQUENCE [LARGE SCALE GENOMIC DNA]</scope>
    <source>
        <strain evidence="5">DSM 3688</strain>
    </source>
</reference>
<evidence type="ECO:0000313" key="5">
    <source>
        <dbReference type="EMBL" id="AGB29125.1"/>
    </source>
</evidence>
<dbReference type="Proteomes" id="UP000010862">
    <property type="component" value="Chromosome 2"/>
</dbReference>
<proteinExistence type="inferred from homology"/>
<organism evidence="6 7">
    <name type="scientific">Prevotella dentalis (strain ATCC 49559 / DSM 3688 / JCM 13448 / NCTC 12043 / ES 2772)</name>
    <name type="common">Mitsuokella dentalis</name>
    <dbReference type="NCBI Taxonomy" id="908937"/>
    <lineage>
        <taxon>Bacteria</taxon>
        <taxon>Pseudomonadati</taxon>
        <taxon>Bacteroidota</taxon>
        <taxon>Bacteroidia</taxon>
        <taxon>Bacteroidales</taxon>
        <taxon>Prevotellaceae</taxon>
        <taxon>Prevotella</taxon>
    </lineage>
</organism>
<feature type="chain" id="PRO_5007749994" description="Carboxylic ester hydrolase" evidence="3">
    <location>
        <begin position="21"/>
        <end position="515"/>
    </location>
</feature>
<reference evidence="6 7" key="1">
    <citation type="submission" date="2011-04" db="EMBL/GenBank/DDBJ databases">
        <authorList>
            <person name="Muzny D."/>
            <person name="Qin X."/>
            <person name="Deng J."/>
            <person name="Jiang H."/>
            <person name="Liu Y."/>
            <person name="Qu J."/>
            <person name="Song X.-Z."/>
            <person name="Zhang L."/>
            <person name="Thornton R."/>
            <person name="Coyle M."/>
            <person name="Francisco L."/>
            <person name="Jackson L."/>
            <person name="Javaid M."/>
            <person name="Korchina V."/>
            <person name="Kovar C."/>
            <person name="Mata R."/>
            <person name="Mathew T."/>
            <person name="Ngo R."/>
            <person name="Nguyen L."/>
            <person name="Nguyen N."/>
            <person name="Okwuonu G."/>
            <person name="Ongeri F."/>
            <person name="Pham C."/>
            <person name="Simmons D."/>
            <person name="Wilczek-Boney K."/>
            <person name="Hale W."/>
            <person name="Jakkamsetti A."/>
            <person name="Pham P."/>
            <person name="Ruth R."/>
            <person name="San Lucas F."/>
            <person name="Warren J."/>
            <person name="Zhang J."/>
            <person name="Zhao Z."/>
            <person name="Zhou C."/>
            <person name="Zhu D."/>
            <person name="Lee S."/>
            <person name="Bess C."/>
            <person name="Blankenburg K."/>
            <person name="Forbes L."/>
            <person name="Fu Q."/>
            <person name="Gubbala S."/>
            <person name="Hirani K."/>
            <person name="Jayaseelan J.C."/>
            <person name="Lara F."/>
            <person name="Munidasa M."/>
            <person name="Palculict T."/>
            <person name="Patil S."/>
            <person name="Pu L.-L."/>
            <person name="Saada N."/>
            <person name="Tang L."/>
            <person name="Weissenberger G."/>
            <person name="Zhu Y."/>
            <person name="Hemphill L."/>
            <person name="Shang Y."/>
            <person name="Youmans B."/>
            <person name="Ayvaz T."/>
            <person name="Ross M."/>
            <person name="Santibanez J."/>
            <person name="Aqrawi P."/>
            <person name="Gross S."/>
            <person name="Joshi V."/>
            <person name="Fowler G."/>
            <person name="Nazareth L."/>
            <person name="Reid J."/>
            <person name="Worley K."/>
            <person name="Petrosino J."/>
            <person name="Highlander S."/>
            <person name="Gibbs R."/>
        </authorList>
    </citation>
    <scope>NUCLEOTIDE SEQUENCE [LARGE SCALE GENOMIC DNA]</scope>
    <source>
        <strain evidence="6 7">DSM 3688</strain>
    </source>
</reference>
<dbReference type="InterPro" id="IPR002018">
    <property type="entry name" value="CarbesteraseB"/>
</dbReference>
<dbReference type="Gene3D" id="3.40.50.1820">
    <property type="entry name" value="alpha/beta hydrolase"/>
    <property type="match status" value="1"/>
</dbReference>
<dbReference type="RefSeq" id="WP_005846712.1">
    <property type="nucleotide sequence ID" value="NC_019968.1"/>
</dbReference>
<accession>F9D593</accession>
<dbReference type="Proteomes" id="UP000007820">
    <property type="component" value="Unassembled WGS sequence"/>
</dbReference>